<keyword evidence="2" id="KW-1185">Reference proteome</keyword>
<evidence type="ECO:0000313" key="2">
    <source>
        <dbReference type="Proteomes" id="UP001152130"/>
    </source>
</evidence>
<dbReference type="AlphaFoldDB" id="A0A9W8PJM1"/>
<dbReference type="OrthoDB" id="2588474at2759"/>
<dbReference type="EMBL" id="JAPDHF010000013">
    <property type="protein sequence ID" value="KAJ4009429.1"/>
    <property type="molecule type" value="Genomic_DNA"/>
</dbReference>
<accession>A0A9W8PJM1</accession>
<dbReference type="PANTHER" id="PTHR42110:SF1">
    <property type="entry name" value="L-ASPARAGINASE, PUTATIVE (AFU_ORTHOLOGUE AFUA_3G11890)-RELATED"/>
    <property type="match status" value="1"/>
</dbReference>
<dbReference type="Pfam" id="PF06089">
    <property type="entry name" value="Asparaginase_II"/>
    <property type="match status" value="1"/>
</dbReference>
<dbReference type="Proteomes" id="UP001152130">
    <property type="component" value="Unassembled WGS sequence"/>
</dbReference>
<evidence type="ECO:0000313" key="1">
    <source>
        <dbReference type="EMBL" id="KAJ4009429.1"/>
    </source>
</evidence>
<dbReference type="InterPro" id="IPR010349">
    <property type="entry name" value="Asparaginase_II"/>
</dbReference>
<organism evidence="1 2">
    <name type="scientific">Fusarium irregulare</name>
    <dbReference type="NCBI Taxonomy" id="2494466"/>
    <lineage>
        <taxon>Eukaryota</taxon>
        <taxon>Fungi</taxon>
        <taxon>Dikarya</taxon>
        <taxon>Ascomycota</taxon>
        <taxon>Pezizomycotina</taxon>
        <taxon>Sordariomycetes</taxon>
        <taxon>Hypocreomycetidae</taxon>
        <taxon>Hypocreales</taxon>
        <taxon>Nectriaceae</taxon>
        <taxon>Fusarium</taxon>
        <taxon>Fusarium incarnatum-equiseti species complex</taxon>
    </lineage>
</organism>
<dbReference type="PANTHER" id="PTHR42110">
    <property type="entry name" value="L-ASPARAGINASE, PUTATIVE (AFU_ORTHOLOGUE AFUA_3G11890)-RELATED"/>
    <property type="match status" value="1"/>
</dbReference>
<protein>
    <submittedName>
        <fullName evidence="1">Uncharacterized protein</fullName>
    </submittedName>
</protein>
<gene>
    <name evidence="1" type="ORF">NW766_008546</name>
</gene>
<reference evidence="1" key="1">
    <citation type="submission" date="2022-10" db="EMBL/GenBank/DDBJ databases">
        <title>Fusarium specimens isolated from Avocado Roots.</title>
        <authorList>
            <person name="Stajich J."/>
            <person name="Roper C."/>
            <person name="Heimlech-Rivalta G."/>
        </authorList>
    </citation>
    <scope>NUCLEOTIDE SEQUENCE</scope>
    <source>
        <strain evidence="1">CF00143</strain>
    </source>
</reference>
<proteinExistence type="predicted"/>
<sequence>MQVRVKHVVEDLCPNRKLVQWGTDGCILPAPAFPLFYLAHIYAQFAAAADTPRPSLSARTRNLAQVYRATTQHPEFVAGEGRFCTELMEVYEGQLMGKLGVDGCCAIGIRACPNTERLNVHGAIGIAVKVDDGNYDILYAVVMELLEQLNIGTQEARESFQQWHYFKRRNTMDVVIGYVNLDGVTLYDDRHMKSHTNELQ</sequence>
<name>A0A9W8PJM1_9HYPO</name>
<comment type="caution">
    <text evidence="1">The sequence shown here is derived from an EMBL/GenBank/DDBJ whole genome shotgun (WGS) entry which is preliminary data.</text>
</comment>